<evidence type="ECO:0000313" key="3">
    <source>
        <dbReference type="EMBL" id="WBW72573.1"/>
    </source>
</evidence>
<keyword evidence="4" id="KW-1185">Reference proteome</keyword>
<evidence type="ECO:0000313" key="4">
    <source>
        <dbReference type="Proteomes" id="UP001212411"/>
    </source>
</evidence>
<gene>
    <name evidence="3" type="ORF">SOMG_00809</name>
</gene>
<feature type="compositionally biased region" description="Basic and acidic residues" evidence="1">
    <location>
        <begin position="197"/>
        <end position="213"/>
    </location>
</feature>
<evidence type="ECO:0000259" key="2">
    <source>
        <dbReference type="Pfam" id="PF10159"/>
    </source>
</evidence>
<organism evidence="3 4">
    <name type="scientific">Schizosaccharomyces osmophilus</name>
    <dbReference type="NCBI Taxonomy" id="2545709"/>
    <lineage>
        <taxon>Eukaryota</taxon>
        <taxon>Fungi</taxon>
        <taxon>Dikarya</taxon>
        <taxon>Ascomycota</taxon>
        <taxon>Taphrinomycotina</taxon>
        <taxon>Schizosaccharomycetes</taxon>
        <taxon>Schizosaccharomycetales</taxon>
        <taxon>Schizosaccharomycetaceae</taxon>
        <taxon>Schizosaccharomyces</taxon>
    </lineage>
</organism>
<proteinExistence type="predicted"/>
<dbReference type="AlphaFoldDB" id="A0AAF0AVL2"/>
<name>A0AAF0AVL2_9SCHI</name>
<feature type="compositionally biased region" description="Basic and acidic residues" evidence="1">
    <location>
        <begin position="177"/>
        <end position="190"/>
    </location>
</feature>
<dbReference type="PANTHER" id="PTHR14580:SF0">
    <property type="entry name" value="MULTIPLE MYELOMA TUMOR-ASSOCIATED PROTEIN 2"/>
    <property type="match status" value="1"/>
</dbReference>
<dbReference type="GeneID" id="80874292"/>
<evidence type="ECO:0000256" key="1">
    <source>
        <dbReference type="SAM" id="MobiDB-lite"/>
    </source>
</evidence>
<accession>A0AAF0AVL2</accession>
<feature type="region of interest" description="Disordered" evidence="1">
    <location>
        <begin position="1"/>
        <end position="22"/>
    </location>
</feature>
<feature type="compositionally biased region" description="Basic and acidic residues" evidence="1">
    <location>
        <begin position="149"/>
        <end position="161"/>
    </location>
</feature>
<dbReference type="InterPro" id="IPR039207">
    <property type="entry name" value="MMTAG2-like"/>
</dbReference>
<reference evidence="3 4" key="1">
    <citation type="journal article" date="2023" name="G3 (Bethesda)">
        <title>A high-quality reference genome for the fission yeast Schizosaccharomyces osmophilus.</title>
        <authorList>
            <person name="Jia G.S."/>
            <person name="Zhang W.C."/>
            <person name="Liang Y."/>
            <person name="Liu X.H."/>
            <person name="Rhind N."/>
            <person name="Pidoux A."/>
            <person name="Brysch-Herzberg M."/>
            <person name="Du L.L."/>
        </authorList>
    </citation>
    <scope>NUCLEOTIDE SEQUENCE [LARGE SCALE GENOMIC DNA]</scope>
    <source>
        <strain evidence="3 4">CBS 15793</strain>
    </source>
</reference>
<feature type="domain" description="Multiple myeloma tumor-associated protein 2-like N-terminal" evidence="2">
    <location>
        <begin position="10"/>
        <end position="91"/>
    </location>
</feature>
<protein>
    <submittedName>
        <fullName evidence="3">Hmmtag2</fullName>
    </submittedName>
</protein>
<feature type="compositionally biased region" description="Basic and acidic residues" evidence="1">
    <location>
        <begin position="109"/>
        <end position="133"/>
    </location>
</feature>
<dbReference type="RefSeq" id="XP_056036816.1">
    <property type="nucleotide sequence ID" value="XM_056179603.1"/>
</dbReference>
<feature type="region of interest" description="Disordered" evidence="1">
    <location>
        <begin position="87"/>
        <end position="224"/>
    </location>
</feature>
<sequence>MGRSNATRGGTRGGQGEFQWDQVKGDKQKGNYLGQSIYAASGRWAQGRDLEWWSKGRTTQAESDPNNEDAYKKEVLEIKHNEQIMIAEALGLPPPPPLGSVSTSQKPVATKDTREQRPDYHHQRSSHKKEDHSHRRFRSRSPSSGARSHRSERPRKDDYHYSRRRDRGTKRYSTTPERPDEEKGYDQYRDSRHRRQQHSDEFSQRHYEKDYHNRSPSPPRRRDY</sequence>
<dbReference type="Pfam" id="PF10159">
    <property type="entry name" value="MMtag"/>
    <property type="match status" value="1"/>
</dbReference>
<dbReference type="EMBL" id="CP115611">
    <property type="protein sequence ID" value="WBW72573.1"/>
    <property type="molecule type" value="Genomic_DNA"/>
</dbReference>
<dbReference type="Proteomes" id="UP001212411">
    <property type="component" value="Chromosome 1"/>
</dbReference>
<dbReference type="KEGG" id="som:SOMG_00809"/>
<dbReference type="InterPro" id="IPR019315">
    <property type="entry name" value="MMTA2_N"/>
</dbReference>
<dbReference type="PANTHER" id="PTHR14580">
    <property type="entry name" value="MULTIPLE MYELOMA TUMOR-ASSOCIATED PROTEIN 2 FAMILY MEMBER"/>
    <property type="match status" value="1"/>
</dbReference>